<dbReference type="InterPro" id="IPR053176">
    <property type="entry name" value="T6SS_TssE1-like"/>
</dbReference>
<evidence type="ECO:0000313" key="3">
    <source>
        <dbReference type="Proteomes" id="UP000494245"/>
    </source>
</evidence>
<organism evidence="2 3">
    <name type="scientific">Fundidesulfovibrio magnetotacticus</name>
    <dbReference type="NCBI Taxonomy" id="2730080"/>
    <lineage>
        <taxon>Bacteria</taxon>
        <taxon>Pseudomonadati</taxon>
        <taxon>Thermodesulfobacteriota</taxon>
        <taxon>Desulfovibrionia</taxon>
        <taxon>Desulfovibrionales</taxon>
        <taxon>Desulfovibrionaceae</taxon>
        <taxon>Fundidesulfovibrio</taxon>
    </lineage>
</organism>
<dbReference type="PANTHER" id="PTHR38595">
    <property type="entry name" value="CYTOPLASMIC PROTEIN-RELATED"/>
    <property type="match status" value="1"/>
</dbReference>
<accession>A0A6V8LT63</accession>
<reference evidence="2 3" key="2">
    <citation type="submission" date="2020-05" db="EMBL/GenBank/DDBJ databases">
        <title>Draft genome sequence of Desulfovibrio sp. strainFSS-1.</title>
        <authorList>
            <person name="Shimoshige H."/>
            <person name="Kobayashi H."/>
            <person name="Maekawa T."/>
        </authorList>
    </citation>
    <scope>NUCLEOTIDE SEQUENCE [LARGE SCALE GENOMIC DNA]</scope>
    <source>
        <strain evidence="2 3">SIID29052-01</strain>
    </source>
</reference>
<keyword evidence="3" id="KW-1185">Reference proteome</keyword>
<dbReference type="InterPro" id="IPR007048">
    <property type="entry name" value="IraD/Gp25-like"/>
</dbReference>
<comment type="caution">
    <text evidence="2">The sequence shown here is derived from an EMBL/GenBank/DDBJ whole genome shotgun (WGS) entry which is preliminary data.</text>
</comment>
<dbReference type="Pfam" id="PF04965">
    <property type="entry name" value="GPW_gp25"/>
    <property type="match status" value="1"/>
</dbReference>
<dbReference type="SUPFAM" id="SSF160719">
    <property type="entry name" value="gpW/gp25-like"/>
    <property type="match status" value="1"/>
</dbReference>
<sequence>MYQQRLLERIREMEKHPELRGNPDPEVVVASVMRHLRMILNTKQGTAPIDDDFGVPDFTNLGSTFGQDTIPDIQRSIADVVRKYEPRLKNVNVTYIPQSDDVLQVAFKLEATIQTESREVPVVFETVIDPDGKVSVKE</sequence>
<proteinExistence type="predicted"/>
<protein>
    <recommendedName>
        <fullName evidence="1">IraD/Gp25-like domain-containing protein</fullName>
    </recommendedName>
</protein>
<dbReference type="NCBIfam" id="TIGR03357">
    <property type="entry name" value="VI_zyme"/>
    <property type="match status" value="1"/>
</dbReference>
<gene>
    <name evidence="2" type="ORF">NNJEOMEG_02762</name>
</gene>
<reference evidence="2 3" key="1">
    <citation type="submission" date="2020-04" db="EMBL/GenBank/DDBJ databases">
        <authorList>
            <consortium name="Desulfovibrio sp. FSS-1 genome sequencing consortium"/>
            <person name="Shimoshige H."/>
            <person name="Kobayashi H."/>
            <person name="Maekawa T."/>
        </authorList>
    </citation>
    <scope>NUCLEOTIDE SEQUENCE [LARGE SCALE GENOMIC DNA]</scope>
    <source>
        <strain evidence="2 3">SIID29052-01</strain>
    </source>
</reference>
<dbReference type="Gene3D" id="3.10.450.40">
    <property type="match status" value="1"/>
</dbReference>
<name>A0A6V8LT63_9BACT</name>
<dbReference type="RefSeq" id="WP_173085469.1">
    <property type="nucleotide sequence ID" value="NZ_BLTE01000013.1"/>
</dbReference>
<dbReference type="PANTHER" id="PTHR38595:SF2">
    <property type="entry name" value="TYPE VI SECRETION SYSTEM BASEPLATE SUBUNIT TSSE"/>
    <property type="match status" value="1"/>
</dbReference>
<dbReference type="EMBL" id="BLTE01000013">
    <property type="protein sequence ID" value="GFK94914.1"/>
    <property type="molecule type" value="Genomic_DNA"/>
</dbReference>
<dbReference type="AlphaFoldDB" id="A0A6V8LT63"/>
<dbReference type="InterPro" id="IPR017737">
    <property type="entry name" value="TssE1-like"/>
</dbReference>
<feature type="domain" description="IraD/Gp25-like" evidence="1">
    <location>
        <begin position="30"/>
        <end position="116"/>
    </location>
</feature>
<evidence type="ECO:0000313" key="2">
    <source>
        <dbReference type="EMBL" id="GFK94914.1"/>
    </source>
</evidence>
<evidence type="ECO:0000259" key="1">
    <source>
        <dbReference type="Pfam" id="PF04965"/>
    </source>
</evidence>
<dbReference type="Proteomes" id="UP000494245">
    <property type="component" value="Unassembled WGS sequence"/>
</dbReference>